<dbReference type="PANTHER" id="PTHR46107">
    <property type="entry name" value="DUMPY: SHORTER THAN WILD-TYPE"/>
    <property type="match status" value="1"/>
</dbReference>
<dbReference type="STRING" id="7260.B4N3Y9"/>
<evidence type="ECO:0000313" key="12">
    <source>
        <dbReference type="Proteomes" id="UP000007798"/>
    </source>
</evidence>
<dbReference type="OMA" id="TENMVEN"/>
<evidence type="ECO:0000256" key="10">
    <source>
        <dbReference type="SAM" id="SignalP"/>
    </source>
</evidence>
<keyword evidence="6 9" id="KW-1133">Transmembrane helix</keyword>
<comment type="subcellular location">
    <subcellularLocation>
        <location evidence="1">Endoplasmic reticulum membrane</location>
        <topology evidence="1">Single-pass membrane protein</topology>
    </subcellularLocation>
</comment>
<evidence type="ECO:0000256" key="2">
    <source>
        <dbReference type="ARBA" id="ARBA00022448"/>
    </source>
</evidence>
<keyword evidence="12" id="KW-1185">Reference proteome</keyword>
<reference evidence="11 12" key="1">
    <citation type="journal article" date="2007" name="Nature">
        <title>Evolution of genes and genomes on the Drosophila phylogeny.</title>
        <authorList>
            <consortium name="Drosophila 12 Genomes Consortium"/>
            <person name="Clark A.G."/>
            <person name="Eisen M.B."/>
            <person name="Smith D.R."/>
            <person name="Bergman C.M."/>
            <person name="Oliver B."/>
            <person name="Markow T.A."/>
            <person name="Kaufman T.C."/>
            <person name="Kellis M."/>
            <person name="Gelbart W."/>
            <person name="Iyer V.N."/>
            <person name="Pollard D.A."/>
            <person name="Sackton T.B."/>
            <person name="Larracuente A.M."/>
            <person name="Singh N.D."/>
            <person name="Abad J.P."/>
            <person name="Abt D.N."/>
            <person name="Adryan B."/>
            <person name="Aguade M."/>
            <person name="Akashi H."/>
            <person name="Anderson W.W."/>
            <person name="Aquadro C.F."/>
            <person name="Ardell D.H."/>
            <person name="Arguello R."/>
            <person name="Artieri C.G."/>
            <person name="Barbash D.A."/>
            <person name="Barker D."/>
            <person name="Barsanti P."/>
            <person name="Batterham P."/>
            <person name="Batzoglou S."/>
            <person name="Begun D."/>
            <person name="Bhutkar A."/>
            <person name="Blanco E."/>
            <person name="Bosak S.A."/>
            <person name="Bradley R.K."/>
            <person name="Brand A.D."/>
            <person name="Brent M.R."/>
            <person name="Brooks A.N."/>
            <person name="Brown R.H."/>
            <person name="Butlin R.K."/>
            <person name="Caggese C."/>
            <person name="Calvi B.R."/>
            <person name="Bernardo de Carvalho A."/>
            <person name="Caspi A."/>
            <person name="Castrezana S."/>
            <person name="Celniker S.E."/>
            <person name="Chang J.L."/>
            <person name="Chapple C."/>
            <person name="Chatterji S."/>
            <person name="Chinwalla A."/>
            <person name="Civetta A."/>
            <person name="Clifton S.W."/>
            <person name="Comeron J.M."/>
            <person name="Costello J.C."/>
            <person name="Coyne J.A."/>
            <person name="Daub J."/>
            <person name="David R.G."/>
            <person name="Delcher A.L."/>
            <person name="Delehaunty K."/>
            <person name="Do C.B."/>
            <person name="Ebling H."/>
            <person name="Edwards K."/>
            <person name="Eickbush T."/>
            <person name="Evans J.D."/>
            <person name="Filipski A."/>
            <person name="Findeiss S."/>
            <person name="Freyhult E."/>
            <person name="Fulton L."/>
            <person name="Fulton R."/>
            <person name="Garcia A.C."/>
            <person name="Gardiner A."/>
            <person name="Garfield D.A."/>
            <person name="Garvin B.E."/>
            <person name="Gibson G."/>
            <person name="Gilbert D."/>
            <person name="Gnerre S."/>
            <person name="Godfrey J."/>
            <person name="Good R."/>
            <person name="Gotea V."/>
            <person name="Gravely B."/>
            <person name="Greenberg A.J."/>
            <person name="Griffiths-Jones S."/>
            <person name="Gross S."/>
            <person name="Guigo R."/>
            <person name="Gustafson E.A."/>
            <person name="Haerty W."/>
            <person name="Hahn M.W."/>
            <person name="Halligan D.L."/>
            <person name="Halpern A.L."/>
            <person name="Halter G.M."/>
            <person name="Han M.V."/>
            <person name="Heger A."/>
            <person name="Hillier L."/>
            <person name="Hinrichs A.S."/>
            <person name="Holmes I."/>
            <person name="Hoskins R.A."/>
            <person name="Hubisz M.J."/>
            <person name="Hultmark D."/>
            <person name="Huntley M.A."/>
            <person name="Jaffe D.B."/>
            <person name="Jagadeeshan S."/>
            <person name="Jeck W.R."/>
            <person name="Johnson J."/>
            <person name="Jones C.D."/>
            <person name="Jordan W.C."/>
            <person name="Karpen G.H."/>
            <person name="Kataoka E."/>
            <person name="Keightley P.D."/>
            <person name="Kheradpour P."/>
            <person name="Kirkness E.F."/>
            <person name="Koerich L.B."/>
            <person name="Kristiansen K."/>
            <person name="Kudrna D."/>
            <person name="Kulathinal R.J."/>
            <person name="Kumar S."/>
            <person name="Kwok R."/>
            <person name="Lander E."/>
            <person name="Langley C.H."/>
            <person name="Lapoint R."/>
            <person name="Lazzaro B.P."/>
            <person name="Lee S.J."/>
            <person name="Levesque L."/>
            <person name="Li R."/>
            <person name="Lin C.F."/>
            <person name="Lin M.F."/>
            <person name="Lindblad-Toh K."/>
            <person name="Llopart A."/>
            <person name="Long M."/>
            <person name="Low L."/>
            <person name="Lozovsky E."/>
            <person name="Lu J."/>
            <person name="Luo M."/>
            <person name="Machado C.A."/>
            <person name="Makalowski W."/>
            <person name="Marzo M."/>
            <person name="Matsuda M."/>
            <person name="Matzkin L."/>
            <person name="McAllister B."/>
            <person name="McBride C.S."/>
            <person name="McKernan B."/>
            <person name="McKernan K."/>
            <person name="Mendez-Lago M."/>
            <person name="Minx P."/>
            <person name="Mollenhauer M.U."/>
            <person name="Montooth K."/>
            <person name="Mount S.M."/>
            <person name="Mu X."/>
            <person name="Myers E."/>
            <person name="Negre B."/>
            <person name="Newfeld S."/>
            <person name="Nielsen R."/>
            <person name="Noor M.A."/>
            <person name="O'Grady P."/>
            <person name="Pachter L."/>
            <person name="Papaceit M."/>
            <person name="Parisi M.J."/>
            <person name="Parisi M."/>
            <person name="Parts L."/>
            <person name="Pedersen J.S."/>
            <person name="Pesole G."/>
            <person name="Phillippy A.M."/>
            <person name="Ponting C.P."/>
            <person name="Pop M."/>
            <person name="Porcelli D."/>
            <person name="Powell J.R."/>
            <person name="Prohaska S."/>
            <person name="Pruitt K."/>
            <person name="Puig M."/>
            <person name="Quesneville H."/>
            <person name="Ram K.R."/>
            <person name="Rand D."/>
            <person name="Rasmussen M.D."/>
            <person name="Reed L.K."/>
            <person name="Reenan R."/>
            <person name="Reily A."/>
            <person name="Remington K.A."/>
            <person name="Rieger T.T."/>
            <person name="Ritchie M.G."/>
            <person name="Robin C."/>
            <person name="Rogers Y.H."/>
            <person name="Rohde C."/>
            <person name="Rozas J."/>
            <person name="Rubenfield M.J."/>
            <person name="Ruiz A."/>
            <person name="Russo S."/>
            <person name="Salzberg S.L."/>
            <person name="Sanchez-Gracia A."/>
            <person name="Saranga D.J."/>
            <person name="Sato H."/>
            <person name="Schaeffer S.W."/>
            <person name="Schatz M.C."/>
            <person name="Schlenke T."/>
            <person name="Schwartz R."/>
            <person name="Segarra C."/>
            <person name="Singh R.S."/>
            <person name="Sirot L."/>
            <person name="Sirota M."/>
            <person name="Sisneros N.B."/>
            <person name="Smith C.D."/>
            <person name="Smith T.F."/>
            <person name="Spieth J."/>
            <person name="Stage D.E."/>
            <person name="Stark A."/>
            <person name="Stephan W."/>
            <person name="Strausberg R.L."/>
            <person name="Strempel S."/>
            <person name="Sturgill D."/>
            <person name="Sutton G."/>
            <person name="Sutton G.G."/>
            <person name="Tao W."/>
            <person name="Teichmann S."/>
            <person name="Tobari Y.N."/>
            <person name="Tomimura Y."/>
            <person name="Tsolas J.M."/>
            <person name="Valente V.L."/>
            <person name="Venter E."/>
            <person name="Venter J.C."/>
            <person name="Vicario S."/>
            <person name="Vieira F.G."/>
            <person name="Vilella A.J."/>
            <person name="Villasante A."/>
            <person name="Walenz B."/>
            <person name="Wang J."/>
            <person name="Wasserman M."/>
            <person name="Watts T."/>
            <person name="Wilson D."/>
            <person name="Wilson R.K."/>
            <person name="Wing R.A."/>
            <person name="Wolfner M.F."/>
            <person name="Wong A."/>
            <person name="Wong G.K."/>
            <person name="Wu C.I."/>
            <person name="Wu G."/>
            <person name="Yamamoto D."/>
            <person name="Yang H.P."/>
            <person name="Yang S.P."/>
            <person name="Yorke J.A."/>
            <person name="Yoshida K."/>
            <person name="Zdobnov E."/>
            <person name="Zhang P."/>
            <person name="Zhang Y."/>
            <person name="Zimin A.V."/>
            <person name="Baldwin J."/>
            <person name="Abdouelleil A."/>
            <person name="Abdulkadir J."/>
            <person name="Abebe A."/>
            <person name="Abera B."/>
            <person name="Abreu J."/>
            <person name="Acer S.C."/>
            <person name="Aftuck L."/>
            <person name="Alexander A."/>
            <person name="An P."/>
            <person name="Anderson E."/>
            <person name="Anderson S."/>
            <person name="Arachi H."/>
            <person name="Azer M."/>
            <person name="Bachantsang P."/>
            <person name="Barry A."/>
            <person name="Bayul T."/>
            <person name="Berlin A."/>
            <person name="Bessette D."/>
            <person name="Bloom T."/>
            <person name="Blye J."/>
            <person name="Boguslavskiy L."/>
            <person name="Bonnet C."/>
            <person name="Boukhgalter B."/>
            <person name="Bourzgui I."/>
            <person name="Brown A."/>
            <person name="Cahill P."/>
            <person name="Channer S."/>
            <person name="Cheshatsang Y."/>
            <person name="Chuda L."/>
            <person name="Citroen M."/>
            <person name="Collymore A."/>
            <person name="Cooke P."/>
            <person name="Costello M."/>
            <person name="D'Aco K."/>
            <person name="Daza R."/>
            <person name="De Haan G."/>
            <person name="DeGray S."/>
            <person name="DeMaso C."/>
            <person name="Dhargay N."/>
            <person name="Dooley K."/>
            <person name="Dooley E."/>
            <person name="Doricent M."/>
            <person name="Dorje P."/>
            <person name="Dorjee K."/>
            <person name="Dupes A."/>
            <person name="Elong R."/>
            <person name="Falk J."/>
            <person name="Farina A."/>
            <person name="Faro S."/>
            <person name="Ferguson D."/>
            <person name="Fisher S."/>
            <person name="Foley C.D."/>
            <person name="Franke A."/>
            <person name="Friedrich D."/>
            <person name="Gadbois L."/>
            <person name="Gearin G."/>
            <person name="Gearin C.R."/>
            <person name="Giannoukos G."/>
            <person name="Goode T."/>
            <person name="Graham J."/>
            <person name="Grandbois E."/>
            <person name="Grewal S."/>
            <person name="Gyaltsen K."/>
            <person name="Hafez N."/>
            <person name="Hagos B."/>
            <person name="Hall J."/>
            <person name="Henson C."/>
            <person name="Hollinger A."/>
            <person name="Honan T."/>
            <person name="Huard M.D."/>
            <person name="Hughes L."/>
            <person name="Hurhula B."/>
            <person name="Husby M.E."/>
            <person name="Kamat A."/>
            <person name="Kanga B."/>
            <person name="Kashin S."/>
            <person name="Khazanovich D."/>
            <person name="Kisner P."/>
            <person name="Lance K."/>
            <person name="Lara M."/>
            <person name="Lee W."/>
            <person name="Lennon N."/>
            <person name="Letendre F."/>
            <person name="LeVine R."/>
            <person name="Lipovsky A."/>
            <person name="Liu X."/>
            <person name="Liu J."/>
            <person name="Liu S."/>
            <person name="Lokyitsang T."/>
            <person name="Lokyitsang Y."/>
            <person name="Lubonja R."/>
            <person name="Lui A."/>
            <person name="MacDonald P."/>
            <person name="Magnisalis V."/>
            <person name="Maru K."/>
            <person name="Matthews C."/>
            <person name="McCusker W."/>
            <person name="McDonough S."/>
            <person name="Mehta T."/>
            <person name="Meldrim J."/>
            <person name="Meneus L."/>
            <person name="Mihai O."/>
            <person name="Mihalev A."/>
            <person name="Mihova T."/>
            <person name="Mittelman R."/>
            <person name="Mlenga V."/>
            <person name="Montmayeur A."/>
            <person name="Mulrain L."/>
            <person name="Navidi A."/>
            <person name="Naylor J."/>
            <person name="Negash T."/>
            <person name="Nguyen T."/>
            <person name="Nguyen N."/>
            <person name="Nicol R."/>
            <person name="Norbu C."/>
            <person name="Norbu N."/>
            <person name="Novod N."/>
            <person name="O'Neill B."/>
            <person name="Osman S."/>
            <person name="Markiewicz E."/>
            <person name="Oyono O.L."/>
            <person name="Patti C."/>
            <person name="Phunkhang P."/>
            <person name="Pierre F."/>
            <person name="Priest M."/>
            <person name="Raghuraman S."/>
            <person name="Rege F."/>
            <person name="Reyes R."/>
            <person name="Rise C."/>
            <person name="Rogov P."/>
            <person name="Ross K."/>
            <person name="Ryan E."/>
            <person name="Settipalli S."/>
            <person name="Shea T."/>
            <person name="Sherpa N."/>
            <person name="Shi L."/>
            <person name="Shih D."/>
            <person name="Sparrow T."/>
            <person name="Spaulding J."/>
            <person name="Stalker J."/>
            <person name="Stange-Thomann N."/>
            <person name="Stavropoulos S."/>
            <person name="Stone C."/>
            <person name="Strader C."/>
            <person name="Tesfaye S."/>
            <person name="Thomson T."/>
            <person name="Thoulutsang Y."/>
            <person name="Thoulutsang D."/>
            <person name="Topham K."/>
            <person name="Topping I."/>
            <person name="Tsamla T."/>
            <person name="Vassiliev H."/>
            <person name="Vo A."/>
            <person name="Wangchuk T."/>
            <person name="Wangdi T."/>
            <person name="Weiand M."/>
            <person name="Wilkinson J."/>
            <person name="Wilson A."/>
            <person name="Yadav S."/>
            <person name="Young G."/>
            <person name="Yu Q."/>
            <person name="Zembek L."/>
            <person name="Zhong D."/>
            <person name="Zimmer A."/>
            <person name="Zwirko Z."/>
            <person name="Jaffe D.B."/>
            <person name="Alvarez P."/>
            <person name="Brockman W."/>
            <person name="Butler J."/>
            <person name="Chin C."/>
            <person name="Gnerre S."/>
            <person name="Grabherr M."/>
            <person name="Kleber M."/>
            <person name="Mauceli E."/>
            <person name="MacCallum I."/>
        </authorList>
    </citation>
    <scope>NUCLEOTIDE SEQUENCE [LARGE SCALE GENOMIC DNA]</scope>
    <source>
        <strain evidence="12">Tucson 14030-0811.24</strain>
    </source>
</reference>
<evidence type="ECO:0000313" key="11">
    <source>
        <dbReference type="EMBL" id="EDW79344.1"/>
    </source>
</evidence>
<protein>
    <recommendedName>
        <fullName evidence="13">Thioredoxin domain-containing protein</fullName>
    </recommendedName>
</protein>
<keyword evidence="7" id="KW-1015">Disulfide bond</keyword>
<keyword evidence="8" id="KW-0676">Redox-active center</keyword>
<feature type="chain" id="PRO_5002819265" description="Thioredoxin domain-containing protein" evidence="10">
    <location>
        <begin position="20"/>
        <end position="254"/>
    </location>
</feature>
<dbReference type="SMR" id="B4N3Y9"/>
<evidence type="ECO:0000256" key="8">
    <source>
        <dbReference type="ARBA" id="ARBA00023284"/>
    </source>
</evidence>
<feature type="transmembrane region" description="Helical" evidence="9">
    <location>
        <begin position="199"/>
        <end position="225"/>
    </location>
</feature>
<accession>B4N3Y9</accession>
<dbReference type="KEGG" id="dwi:6645651"/>
<evidence type="ECO:0000256" key="7">
    <source>
        <dbReference type="ARBA" id="ARBA00023157"/>
    </source>
</evidence>
<keyword evidence="2" id="KW-0813">Transport</keyword>
<sequence>MFGPFKCGFLVTIIFVVIANTVASAAGALDEIENDNKDAHGLQKISRSLVEIHENDWKKLLTGEWIVSICAKNLEDCRQSEIKVYQLATSDVYSSLNVGIAVVDLSKESTLLRRLSTYELPTLYHVIDGHFRSLDPNLEMTALRQLVEKQEWSSISEIPFWRHPTSIWTCVLVFEYKASLDLLESGTVGDDNEIATWCIYLMLTGMLAMIIWIVYICWRILFFVIHCLARNKDMATINDRKKNQNGDASKKKKK</sequence>
<dbReference type="PhylomeDB" id="B4N3Y9"/>
<dbReference type="SUPFAM" id="SSF52833">
    <property type="entry name" value="Thioredoxin-like"/>
    <property type="match status" value="1"/>
</dbReference>
<dbReference type="Gene3D" id="3.40.30.10">
    <property type="entry name" value="Glutaredoxin"/>
    <property type="match status" value="1"/>
</dbReference>
<dbReference type="EMBL" id="CH964095">
    <property type="protein sequence ID" value="EDW79344.1"/>
    <property type="molecule type" value="Genomic_DNA"/>
</dbReference>
<keyword evidence="3 10" id="KW-0732">Signal</keyword>
<evidence type="ECO:0000256" key="5">
    <source>
        <dbReference type="ARBA" id="ARBA00022982"/>
    </source>
</evidence>
<evidence type="ECO:0000256" key="3">
    <source>
        <dbReference type="ARBA" id="ARBA00022729"/>
    </source>
</evidence>
<gene>
    <name evidence="11" type="primary">Dwil\GK19127</name>
    <name evidence="11" type="ORF">Dwil_GK19127</name>
</gene>
<dbReference type="InParanoid" id="B4N3Y9"/>
<dbReference type="GO" id="GO:0005789">
    <property type="term" value="C:endoplasmic reticulum membrane"/>
    <property type="evidence" value="ECO:0007669"/>
    <property type="project" value="UniProtKB-SubCell"/>
</dbReference>
<evidence type="ECO:0000256" key="6">
    <source>
        <dbReference type="ARBA" id="ARBA00022989"/>
    </source>
</evidence>
<dbReference type="AlphaFoldDB" id="B4N3Y9"/>
<name>B4N3Y9_DROWI</name>
<organism evidence="11 12">
    <name type="scientific">Drosophila willistoni</name>
    <name type="common">Fruit fly</name>
    <dbReference type="NCBI Taxonomy" id="7260"/>
    <lineage>
        <taxon>Eukaryota</taxon>
        <taxon>Metazoa</taxon>
        <taxon>Ecdysozoa</taxon>
        <taxon>Arthropoda</taxon>
        <taxon>Hexapoda</taxon>
        <taxon>Insecta</taxon>
        <taxon>Pterygota</taxon>
        <taxon>Neoptera</taxon>
        <taxon>Endopterygota</taxon>
        <taxon>Diptera</taxon>
        <taxon>Brachycera</taxon>
        <taxon>Muscomorpha</taxon>
        <taxon>Ephydroidea</taxon>
        <taxon>Drosophilidae</taxon>
        <taxon>Drosophila</taxon>
        <taxon>Sophophora</taxon>
    </lineage>
</organism>
<dbReference type="InterPro" id="IPR036249">
    <property type="entry name" value="Thioredoxin-like_sf"/>
</dbReference>
<evidence type="ECO:0000256" key="1">
    <source>
        <dbReference type="ARBA" id="ARBA00004389"/>
    </source>
</evidence>
<dbReference type="OrthoDB" id="7872462at2759"/>
<dbReference type="eggNOG" id="KOG0913">
    <property type="taxonomic scope" value="Eukaryota"/>
</dbReference>
<proteinExistence type="predicted"/>
<keyword evidence="9" id="KW-0812">Transmembrane</keyword>
<dbReference type="InterPro" id="IPR052454">
    <property type="entry name" value="TMX_domain-containing"/>
</dbReference>
<evidence type="ECO:0000256" key="9">
    <source>
        <dbReference type="SAM" id="Phobius"/>
    </source>
</evidence>
<dbReference type="FunCoup" id="B4N3Y9">
    <property type="interactions" value="2"/>
</dbReference>
<keyword evidence="9" id="KW-0472">Membrane</keyword>
<dbReference type="Proteomes" id="UP000007798">
    <property type="component" value="Unassembled WGS sequence"/>
</dbReference>
<dbReference type="HOGENOM" id="CLU_1095272_0_0_1"/>
<evidence type="ECO:0008006" key="13">
    <source>
        <dbReference type="Google" id="ProtNLM"/>
    </source>
</evidence>
<keyword evidence="4" id="KW-0256">Endoplasmic reticulum</keyword>
<evidence type="ECO:0000256" key="4">
    <source>
        <dbReference type="ARBA" id="ARBA00022824"/>
    </source>
</evidence>
<keyword evidence="5" id="KW-0249">Electron transport</keyword>
<feature type="signal peptide" evidence="10">
    <location>
        <begin position="1"/>
        <end position="19"/>
    </location>
</feature>
<dbReference type="PANTHER" id="PTHR46107:SF3">
    <property type="entry name" value="THIOREDOXIN DOMAIN-CONTAINING PROTEIN"/>
    <property type="match status" value="1"/>
</dbReference>